<dbReference type="Proteomes" id="UP001062846">
    <property type="component" value="Chromosome 1"/>
</dbReference>
<organism evidence="1 2">
    <name type="scientific">Rhododendron molle</name>
    <name type="common">Chinese azalea</name>
    <name type="synonym">Azalea mollis</name>
    <dbReference type="NCBI Taxonomy" id="49168"/>
    <lineage>
        <taxon>Eukaryota</taxon>
        <taxon>Viridiplantae</taxon>
        <taxon>Streptophyta</taxon>
        <taxon>Embryophyta</taxon>
        <taxon>Tracheophyta</taxon>
        <taxon>Spermatophyta</taxon>
        <taxon>Magnoliopsida</taxon>
        <taxon>eudicotyledons</taxon>
        <taxon>Gunneridae</taxon>
        <taxon>Pentapetalae</taxon>
        <taxon>asterids</taxon>
        <taxon>Ericales</taxon>
        <taxon>Ericaceae</taxon>
        <taxon>Ericoideae</taxon>
        <taxon>Rhodoreae</taxon>
        <taxon>Rhododendron</taxon>
    </lineage>
</organism>
<keyword evidence="2" id="KW-1185">Reference proteome</keyword>
<protein>
    <submittedName>
        <fullName evidence="1">Uncharacterized protein</fullName>
    </submittedName>
</protein>
<dbReference type="EMBL" id="CM046388">
    <property type="protein sequence ID" value="KAI8572803.1"/>
    <property type="molecule type" value="Genomic_DNA"/>
</dbReference>
<gene>
    <name evidence="1" type="ORF">RHMOL_Rhmol01G0228900</name>
</gene>
<proteinExistence type="predicted"/>
<comment type="caution">
    <text evidence="1">The sequence shown here is derived from an EMBL/GenBank/DDBJ whole genome shotgun (WGS) entry which is preliminary data.</text>
</comment>
<evidence type="ECO:0000313" key="1">
    <source>
        <dbReference type="EMBL" id="KAI8572803.1"/>
    </source>
</evidence>
<evidence type="ECO:0000313" key="2">
    <source>
        <dbReference type="Proteomes" id="UP001062846"/>
    </source>
</evidence>
<sequence length="137" mass="15869">MGRNQIEKLLRIQLFFRTMENENATNIIKITFKNLLNEVVDKFYMALPIFLCTKKIEAEQDVAKNAIEYLKNSLDFEVEVFILHDKMLYFHYFDQANFALAEGLQENKALKDDIAKITTKSKVEIIMNQGGVGNCNP</sequence>
<name>A0ACC0Q734_RHOML</name>
<accession>A0ACC0Q734</accession>
<reference evidence="1" key="1">
    <citation type="submission" date="2022-02" db="EMBL/GenBank/DDBJ databases">
        <title>Plant Genome Project.</title>
        <authorList>
            <person name="Zhang R.-G."/>
        </authorList>
    </citation>
    <scope>NUCLEOTIDE SEQUENCE</scope>
    <source>
        <strain evidence="1">AT1</strain>
    </source>
</reference>